<evidence type="ECO:0000256" key="1">
    <source>
        <dbReference type="ARBA" id="ARBA00000189"/>
    </source>
</evidence>
<dbReference type="Proteomes" id="UP000623129">
    <property type="component" value="Unassembled WGS sequence"/>
</dbReference>
<feature type="binding site" evidence="10">
    <location>
        <position position="34"/>
    </location>
    <ligand>
        <name>Ca(2+)</name>
        <dbReference type="ChEBI" id="CHEBI:29108"/>
        <label>2</label>
    </ligand>
</feature>
<evidence type="ECO:0000256" key="5">
    <source>
        <dbReference type="ARBA" id="ARBA00022723"/>
    </source>
</evidence>
<reference evidence="13" key="1">
    <citation type="submission" date="2020-01" db="EMBL/GenBank/DDBJ databases">
        <title>Genome sequence of Kobresia littledalei, the first chromosome-level genome in the family Cyperaceae.</title>
        <authorList>
            <person name="Qu G."/>
        </authorList>
    </citation>
    <scope>NUCLEOTIDE SEQUENCE</scope>
    <source>
        <strain evidence="13">C.B.Clarke</strain>
        <tissue evidence="13">Leaf</tissue>
    </source>
</reference>
<dbReference type="InterPro" id="IPR000823">
    <property type="entry name" value="Peroxidase_pln"/>
</dbReference>
<dbReference type="AlphaFoldDB" id="A0A833R7J5"/>
<comment type="cofactor">
    <cofactor evidence="2">
        <name>heme b</name>
        <dbReference type="ChEBI" id="CHEBI:60344"/>
    </cofactor>
</comment>
<dbReference type="GO" id="GO:0042744">
    <property type="term" value="P:hydrogen peroxide catabolic process"/>
    <property type="evidence" value="ECO:0007669"/>
    <property type="project" value="UniProtKB-KW"/>
</dbReference>
<evidence type="ECO:0000256" key="10">
    <source>
        <dbReference type="PIRSR" id="PIRSR600823-3"/>
    </source>
</evidence>
<dbReference type="GO" id="GO:0006979">
    <property type="term" value="P:response to oxidative stress"/>
    <property type="evidence" value="ECO:0007669"/>
    <property type="project" value="InterPro"/>
</dbReference>
<evidence type="ECO:0000256" key="7">
    <source>
        <dbReference type="ARBA" id="ARBA00023002"/>
    </source>
</evidence>
<dbReference type="SUPFAM" id="SSF48113">
    <property type="entry name" value="Heme-dependent peroxidases"/>
    <property type="match status" value="1"/>
</dbReference>
<dbReference type="EMBL" id="SWLB01000007">
    <property type="protein sequence ID" value="KAF3336609.1"/>
    <property type="molecule type" value="Genomic_DNA"/>
</dbReference>
<protein>
    <submittedName>
        <fullName evidence="13">Putative class III secretory plant peroxidase family protein</fullName>
    </submittedName>
</protein>
<dbReference type="InterPro" id="IPR010255">
    <property type="entry name" value="Haem_peroxidase_sf"/>
</dbReference>
<evidence type="ECO:0000313" key="13">
    <source>
        <dbReference type="EMBL" id="KAF3336609.1"/>
    </source>
</evidence>
<comment type="cofactor">
    <cofactor evidence="10">
        <name>Ca(2+)</name>
        <dbReference type="ChEBI" id="CHEBI:29108"/>
    </cofactor>
    <text evidence="10">Binds 2 calcium ions per subunit.</text>
</comment>
<feature type="binding site" evidence="10">
    <location>
        <position position="26"/>
    </location>
    <ligand>
        <name>Ca(2+)</name>
        <dbReference type="ChEBI" id="CHEBI:29108"/>
        <label>2</label>
    </ligand>
</feature>
<keyword evidence="5 10" id="KW-0479">Metal-binding</keyword>
<dbReference type="PANTHER" id="PTHR31517">
    <property type="match status" value="1"/>
</dbReference>
<evidence type="ECO:0000313" key="14">
    <source>
        <dbReference type="Proteomes" id="UP000623129"/>
    </source>
</evidence>
<comment type="caution">
    <text evidence="13">The sequence shown here is derived from an EMBL/GenBank/DDBJ whole genome shotgun (WGS) entry which is preliminary data.</text>
</comment>
<keyword evidence="9" id="KW-0376">Hydrogen peroxide</keyword>
<dbReference type="OrthoDB" id="652522at2759"/>
<dbReference type="GO" id="GO:0046872">
    <property type="term" value="F:metal ion binding"/>
    <property type="evidence" value="ECO:0007669"/>
    <property type="project" value="UniProtKB-KW"/>
</dbReference>
<dbReference type="Gene3D" id="1.10.520.10">
    <property type="match status" value="1"/>
</dbReference>
<proteinExistence type="inferred from homology"/>
<feature type="domain" description="Plant heme peroxidase family profile" evidence="12">
    <location>
        <begin position="1"/>
        <end position="100"/>
    </location>
</feature>
<dbReference type="InterPro" id="IPR002016">
    <property type="entry name" value="Haem_peroxidase"/>
</dbReference>
<dbReference type="Pfam" id="PF00141">
    <property type="entry name" value="peroxidase"/>
    <property type="match status" value="1"/>
</dbReference>
<evidence type="ECO:0000256" key="8">
    <source>
        <dbReference type="ARBA" id="ARBA00023004"/>
    </source>
</evidence>
<keyword evidence="4" id="KW-0349">Heme</keyword>
<keyword evidence="6 10" id="KW-0106">Calcium</keyword>
<keyword evidence="7" id="KW-0560">Oxidoreductase</keyword>
<dbReference type="PROSITE" id="PS50873">
    <property type="entry name" value="PEROXIDASE_4"/>
    <property type="match status" value="1"/>
</dbReference>
<keyword evidence="14" id="KW-1185">Reference proteome</keyword>
<comment type="catalytic activity">
    <reaction evidence="1">
        <text>2 a phenolic donor + H2O2 = 2 a phenolic radical donor + 2 H2O</text>
        <dbReference type="Rhea" id="RHEA:56136"/>
        <dbReference type="ChEBI" id="CHEBI:15377"/>
        <dbReference type="ChEBI" id="CHEBI:16240"/>
        <dbReference type="ChEBI" id="CHEBI:139520"/>
        <dbReference type="ChEBI" id="CHEBI:139521"/>
        <dbReference type="EC" id="1.11.1.7"/>
    </reaction>
</comment>
<comment type="similarity">
    <text evidence="11">Belongs to the peroxidase family.</text>
</comment>
<evidence type="ECO:0000256" key="3">
    <source>
        <dbReference type="ARBA" id="ARBA00022559"/>
    </source>
</evidence>
<dbReference type="GO" id="GO:0020037">
    <property type="term" value="F:heme binding"/>
    <property type="evidence" value="ECO:0007669"/>
    <property type="project" value="InterPro"/>
</dbReference>
<dbReference type="GO" id="GO:0140825">
    <property type="term" value="F:lactoperoxidase activity"/>
    <property type="evidence" value="ECO:0007669"/>
    <property type="project" value="UniProtKB-EC"/>
</dbReference>
<evidence type="ECO:0000256" key="11">
    <source>
        <dbReference type="RuleBase" id="RU004241"/>
    </source>
</evidence>
<feature type="binding site" evidence="10">
    <location>
        <position position="29"/>
    </location>
    <ligand>
        <name>Ca(2+)</name>
        <dbReference type="ChEBI" id="CHEBI:29108"/>
        <label>2</label>
    </ligand>
</feature>
<keyword evidence="8" id="KW-0408">Iron</keyword>
<dbReference type="Gene3D" id="1.10.420.10">
    <property type="entry name" value="Peroxidase, domain 2"/>
    <property type="match status" value="1"/>
</dbReference>
<keyword evidence="3 13" id="KW-0575">Peroxidase</keyword>
<organism evidence="13 14">
    <name type="scientific">Carex littledalei</name>
    <dbReference type="NCBI Taxonomy" id="544730"/>
    <lineage>
        <taxon>Eukaryota</taxon>
        <taxon>Viridiplantae</taxon>
        <taxon>Streptophyta</taxon>
        <taxon>Embryophyta</taxon>
        <taxon>Tracheophyta</taxon>
        <taxon>Spermatophyta</taxon>
        <taxon>Magnoliopsida</taxon>
        <taxon>Liliopsida</taxon>
        <taxon>Poales</taxon>
        <taxon>Cyperaceae</taxon>
        <taxon>Cyperoideae</taxon>
        <taxon>Cariceae</taxon>
        <taxon>Carex</taxon>
        <taxon>Carex subgen. Euthyceras</taxon>
    </lineage>
</organism>
<evidence type="ECO:0000256" key="2">
    <source>
        <dbReference type="ARBA" id="ARBA00001970"/>
    </source>
</evidence>
<dbReference type="PRINTS" id="PR00461">
    <property type="entry name" value="PLPEROXIDASE"/>
</dbReference>
<accession>A0A833R7J5</accession>
<gene>
    <name evidence="13" type="ORF">FCM35_KLT19195</name>
</gene>
<evidence type="ECO:0000256" key="9">
    <source>
        <dbReference type="ARBA" id="ARBA00023324"/>
    </source>
</evidence>
<evidence type="ECO:0000256" key="6">
    <source>
        <dbReference type="ARBA" id="ARBA00022837"/>
    </source>
</evidence>
<dbReference type="PANTHER" id="PTHR31517:SF48">
    <property type="entry name" value="PEROXIDASE 16-RELATED"/>
    <property type="match status" value="1"/>
</dbReference>
<sequence>MNQTFGVSLRKLCSQNTTNDGVVPEDFVTQDKLDVQYYKNVASLTALFFSDWSLLTSNETRKQVETYTKEPEKFKQDFINAMVKMGSIEVLTGSQGENKRKNEDKFDI</sequence>
<name>A0A833R7J5_9POAL</name>
<evidence type="ECO:0000259" key="12">
    <source>
        <dbReference type="PROSITE" id="PS50873"/>
    </source>
</evidence>
<evidence type="ECO:0000256" key="4">
    <source>
        <dbReference type="ARBA" id="ARBA00022617"/>
    </source>
</evidence>